<dbReference type="CDD" id="cd01324">
    <property type="entry name" value="cbb3_Oxidase_CcoQ"/>
    <property type="match status" value="1"/>
</dbReference>
<gene>
    <name evidence="3" type="ORF">ROJ8625_02255</name>
</gene>
<dbReference type="OrthoDB" id="9801588at2"/>
<evidence type="ECO:0000313" key="3">
    <source>
        <dbReference type="EMBL" id="SLN46637.1"/>
    </source>
</evidence>
<keyword evidence="4" id="KW-1185">Reference proteome</keyword>
<dbReference type="Pfam" id="PF05545">
    <property type="entry name" value="FixQ"/>
    <property type="match status" value="1"/>
</dbReference>
<evidence type="ECO:0000256" key="2">
    <source>
        <dbReference type="SAM" id="Phobius"/>
    </source>
</evidence>
<name>A0A1X6ZBV0_9RHOB</name>
<sequence>MDTYSLLRQFADSWALLALFLFFVGSILFVLRPGSRRIHEAAARSILRDDARPPRDGAPSGHDASRDEAREEAV</sequence>
<accession>A0A1X6ZBV0</accession>
<protein>
    <submittedName>
        <fullName evidence="3">Cbb3-type cytochrome oxidase component FixQ</fullName>
    </submittedName>
</protein>
<dbReference type="InterPro" id="IPR008621">
    <property type="entry name" value="Cbb3-typ_cyt_oxidase_comp"/>
</dbReference>
<dbReference type="EMBL" id="FWFK01000004">
    <property type="protein sequence ID" value="SLN46637.1"/>
    <property type="molecule type" value="Genomic_DNA"/>
</dbReference>
<feature type="region of interest" description="Disordered" evidence="1">
    <location>
        <begin position="49"/>
        <end position="74"/>
    </location>
</feature>
<organism evidence="3 4">
    <name type="scientific">Roseivivax jejudonensis</name>
    <dbReference type="NCBI Taxonomy" id="1529041"/>
    <lineage>
        <taxon>Bacteria</taxon>
        <taxon>Pseudomonadati</taxon>
        <taxon>Pseudomonadota</taxon>
        <taxon>Alphaproteobacteria</taxon>
        <taxon>Rhodobacterales</taxon>
        <taxon>Roseobacteraceae</taxon>
        <taxon>Roseivivax</taxon>
    </lineage>
</organism>
<feature type="transmembrane region" description="Helical" evidence="2">
    <location>
        <begin position="14"/>
        <end position="31"/>
    </location>
</feature>
<proteinExistence type="predicted"/>
<evidence type="ECO:0000256" key="1">
    <source>
        <dbReference type="SAM" id="MobiDB-lite"/>
    </source>
</evidence>
<dbReference type="RefSeq" id="WP_085791971.1">
    <property type="nucleotide sequence ID" value="NZ_FWFK01000004.1"/>
</dbReference>
<feature type="compositionally biased region" description="Basic and acidic residues" evidence="1">
    <location>
        <begin position="63"/>
        <end position="74"/>
    </location>
</feature>
<keyword evidence="2" id="KW-0812">Transmembrane</keyword>
<dbReference type="AlphaFoldDB" id="A0A1X6ZBV0"/>
<evidence type="ECO:0000313" key="4">
    <source>
        <dbReference type="Proteomes" id="UP000193570"/>
    </source>
</evidence>
<dbReference type="Proteomes" id="UP000193570">
    <property type="component" value="Unassembled WGS sequence"/>
</dbReference>
<reference evidence="3 4" key="1">
    <citation type="submission" date="2017-03" db="EMBL/GenBank/DDBJ databases">
        <authorList>
            <person name="Afonso C.L."/>
            <person name="Miller P.J."/>
            <person name="Scott M.A."/>
            <person name="Spackman E."/>
            <person name="Goraichik I."/>
            <person name="Dimitrov K.M."/>
            <person name="Suarez D.L."/>
            <person name="Swayne D.E."/>
        </authorList>
    </citation>
    <scope>NUCLEOTIDE SEQUENCE [LARGE SCALE GENOMIC DNA]</scope>
    <source>
        <strain evidence="3 4">CECT 8625</strain>
    </source>
</reference>
<keyword evidence="2" id="KW-1133">Transmembrane helix</keyword>
<keyword evidence="2" id="KW-0472">Membrane</keyword>